<reference evidence="2" key="2">
    <citation type="submission" date="2013-03" db="EMBL/GenBank/DDBJ databases">
        <title>The Cellulophaga phages: a novel, diverse, and globally ubiquitous model system.</title>
        <authorList>
            <person name="Holmfeldt K."/>
            <person name="Solonenko N."/>
            <person name="Shah M."/>
            <person name="Corrier K."/>
            <person name="Riemann L."/>
            <person name="VerBerkmoes N.C."/>
            <person name="Sullivan M.B."/>
        </authorList>
    </citation>
    <scope>NUCLEOTIDE SEQUENCE [LARGE SCALE GENOMIC DNA]</scope>
</reference>
<proteinExistence type="predicted"/>
<dbReference type="EMBL" id="KC821633">
    <property type="protein sequence ID" value="AGO49649.1"/>
    <property type="molecule type" value="Genomic_DNA"/>
</dbReference>
<accession>S0A246</accession>
<evidence type="ECO:0000313" key="2">
    <source>
        <dbReference type="Proteomes" id="UP000014736"/>
    </source>
</evidence>
<dbReference type="GeneID" id="16881352"/>
<protein>
    <submittedName>
        <fullName evidence="1">Uncharacterized protein</fullName>
    </submittedName>
</protein>
<dbReference type="RefSeq" id="YP_008242064.1">
    <property type="nucleotide sequence ID" value="NC_021803.1"/>
</dbReference>
<dbReference type="Proteomes" id="UP000014736">
    <property type="component" value="Segment"/>
</dbReference>
<sequence length="82" mass="9385">MENNKNIPWYDKSKKDLMLDHSKGWDCPDCGINLPSGIVGISSHWAQCGGKEMHENIVDFFDRKSNDFNELKDILKNNTDGE</sequence>
<name>S0A246_9CAUD</name>
<gene>
    <name evidence="1" type="ORF">Phi13:2_gp039</name>
</gene>
<keyword evidence="2" id="KW-1185">Reference proteome</keyword>
<reference evidence="1 2" key="1">
    <citation type="journal article" date="2013" name="Proc. Natl. Acad. Sci. U.S.A.">
        <title>Twelve previously unknown phage genera are ubiquitous in global oceans.</title>
        <authorList>
            <person name="Holmfeldt K."/>
            <person name="Solonenko N."/>
            <person name="Shah M."/>
            <person name="Corrier K."/>
            <person name="Riemann L."/>
            <person name="Verberkmoes N.C."/>
            <person name="Sullivan M.B."/>
        </authorList>
    </citation>
    <scope>NUCLEOTIDE SEQUENCE [LARGE SCALE GENOMIC DNA]</scope>
    <source>
        <strain evidence="1">Phi13:2</strain>
    </source>
</reference>
<organism evidence="1 2">
    <name type="scientific">Cellulophaga phage phi13:2</name>
    <dbReference type="NCBI Taxonomy" id="1328030"/>
    <lineage>
        <taxon>Viruses</taxon>
        <taxon>Duplodnaviria</taxon>
        <taxon>Heunggongvirae</taxon>
        <taxon>Uroviricota</taxon>
        <taxon>Caudoviricetes</taxon>
        <taxon>Pachyviridae</taxon>
        <taxon>Baltivirus</taxon>
        <taxon>Baltivirus phi13duo</taxon>
    </lineage>
</organism>
<evidence type="ECO:0000313" key="1">
    <source>
        <dbReference type="EMBL" id="AGO49649.1"/>
    </source>
</evidence>
<dbReference type="KEGG" id="vg:16881352"/>